<dbReference type="Proteomes" id="UP001140206">
    <property type="component" value="Chromosome 4"/>
</dbReference>
<dbReference type="InterPro" id="IPR043502">
    <property type="entry name" value="DNA/RNA_pol_sf"/>
</dbReference>
<proteinExistence type="predicted"/>
<dbReference type="InterPro" id="IPR026960">
    <property type="entry name" value="RVT-Znf"/>
</dbReference>
<sequence length="573" mass="65255">MGFPLTFIHWISFCVLQGYSRIIVNGLAGKKITLKRGVRQGDPLSPYLFILGMDFLSRWFVSLHQDGLLSLPFPNIQPCLLFADDALFFFRPSLAQSQTLKIFFAVFHQISGLKINPSKSELLCLNTDRRLMETCADILQCQPKIFPITYLGLPLSNKKLTRDDYKPLLQRFSSKLNSWSSSLLSMTGRLVLVNSCLTSLPVFFMSVFRLPKWVIQSLDSIRRTFLWQGSSNSSRKLVTVSWKKVCSPKKLGGLGVLDLDSFNLAHLAKWLWKWSISTVSNWKSLVRTLQMSHAILPLNSPLTKALTEILPLFNSITVSTVNSSTSVFFWHQNWGLGILSSFFHVLFSYCLNPDILVSEFLTNLQDPLILFRPSLPSSSLACIQLQQLTQALSLLVLRPHSSTYTLPDQLHLKTSTNQFTPSYVYNFINLFPKVNSDIYQIWSLKAPPRVLTFVWLLLHNKLTTIDNLQLRGLTMVNRCSLCQLACESSSHLVNHCSFFLETKIHAFNALSLTLRSSAPTQSLLVDKLLPKKFRGILAITCYFTWRERCSRIFRDRLNSPLSTALKFWTNGGF</sequence>
<dbReference type="Pfam" id="PF13966">
    <property type="entry name" value="zf-RVT"/>
    <property type="match status" value="1"/>
</dbReference>
<name>A0AAV8D592_9POAL</name>
<accession>A0AAV8D592</accession>
<comment type="caution">
    <text evidence="3">The sequence shown here is derived from an EMBL/GenBank/DDBJ whole genome shotgun (WGS) entry which is preliminary data.</text>
</comment>
<feature type="signal peptide" evidence="1">
    <location>
        <begin position="1"/>
        <end position="20"/>
    </location>
</feature>
<evidence type="ECO:0000313" key="4">
    <source>
        <dbReference type="Proteomes" id="UP001140206"/>
    </source>
</evidence>
<dbReference type="InterPro" id="IPR000477">
    <property type="entry name" value="RT_dom"/>
</dbReference>
<protein>
    <submittedName>
        <fullName evidence="3">RNA-directed DNA polymerase (Reverse transcriptase)-related family protein</fullName>
    </submittedName>
</protein>
<feature type="domain" description="Reverse transcriptase" evidence="2">
    <location>
        <begin position="1"/>
        <end position="155"/>
    </location>
</feature>
<dbReference type="PANTHER" id="PTHR33116">
    <property type="entry name" value="REVERSE TRANSCRIPTASE ZINC-BINDING DOMAIN-CONTAINING PROTEIN-RELATED-RELATED"/>
    <property type="match status" value="1"/>
</dbReference>
<feature type="chain" id="PRO_5043451390" evidence="1">
    <location>
        <begin position="21"/>
        <end position="573"/>
    </location>
</feature>
<dbReference type="Pfam" id="PF00078">
    <property type="entry name" value="RVT_1"/>
    <property type="match status" value="1"/>
</dbReference>
<dbReference type="PANTHER" id="PTHR33116:SF78">
    <property type="entry name" value="OS12G0587133 PROTEIN"/>
    <property type="match status" value="1"/>
</dbReference>
<evidence type="ECO:0000259" key="2">
    <source>
        <dbReference type="PROSITE" id="PS50878"/>
    </source>
</evidence>
<dbReference type="SUPFAM" id="SSF56672">
    <property type="entry name" value="DNA/RNA polymerases"/>
    <property type="match status" value="1"/>
</dbReference>
<evidence type="ECO:0000313" key="3">
    <source>
        <dbReference type="EMBL" id="KAJ4763154.1"/>
    </source>
</evidence>
<dbReference type="GO" id="GO:0003964">
    <property type="term" value="F:RNA-directed DNA polymerase activity"/>
    <property type="evidence" value="ECO:0007669"/>
    <property type="project" value="UniProtKB-KW"/>
</dbReference>
<evidence type="ECO:0000256" key="1">
    <source>
        <dbReference type="SAM" id="SignalP"/>
    </source>
</evidence>
<keyword evidence="1" id="KW-0732">Signal</keyword>
<organism evidence="3 4">
    <name type="scientific">Rhynchospora pubera</name>
    <dbReference type="NCBI Taxonomy" id="906938"/>
    <lineage>
        <taxon>Eukaryota</taxon>
        <taxon>Viridiplantae</taxon>
        <taxon>Streptophyta</taxon>
        <taxon>Embryophyta</taxon>
        <taxon>Tracheophyta</taxon>
        <taxon>Spermatophyta</taxon>
        <taxon>Magnoliopsida</taxon>
        <taxon>Liliopsida</taxon>
        <taxon>Poales</taxon>
        <taxon>Cyperaceae</taxon>
        <taxon>Cyperoideae</taxon>
        <taxon>Rhynchosporeae</taxon>
        <taxon>Rhynchospora</taxon>
    </lineage>
</organism>
<keyword evidence="3" id="KW-0548">Nucleotidyltransferase</keyword>
<reference evidence="3" key="1">
    <citation type="submission" date="2022-08" db="EMBL/GenBank/DDBJ databases">
        <authorList>
            <person name="Marques A."/>
        </authorList>
    </citation>
    <scope>NUCLEOTIDE SEQUENCE</scope>
    <source>
        <strain evidence="3">RhyPub2mFocal</strain>
        <tissue evidence="3">Leaves</tissue>
    </source>
</reference>
<keyword evidence="3" id="KW-0808">Transferase</keyword>
<dbReference type="AlphaFoldDB" id="A0AAV8D592"/>
<gene>
    <name evidence="3" type="ORF">LUZ62_073529</name>
</gene>
<keyword evidence="3" id="KW-0695">RNA-directed DNA polymerase</keyword>
<dbReference type="PROSITE" id="PS50878">
    <property type="entry name" value="RT_POL"/>
    <property type="match status" value="1"/>
</dbReference>
<keyword evidence="4" id="KW-1185">Reference proteome</keyword>
<dbReference type="EMBL" id="JAMFTS010000004">
    <property type="protein sequence ID" value="KAJ4763154.1"/>
    <property type="molecule type" value="Genomic_DNA"/>
</dbReference>